<comment type="caution">
    <text evidence="2">The sequence shown here is derived from an EMBL/GenBank/DDBJ whole genome shotgun (WGS) entry which is preliminary data.</text>
</comment>
<dbReference type="Proteomes" id="UP001205560">
    <property type="component" value="Unassembled WGS sequence"/>
</dbReference>
<feature type="chain" id="PRO_5046512827" evidence="1">
    <location>
        <begin position="30"/>
        <end position="328"/>
    </location>
</feature>
<evidence type="ECO:0000256" key="1">
    <source>
        <dbReference type="SAM" id="SignalP"/>
    </source>
</evidence>
<dbReference type="Gene3D" id="3.40.50.1110">
    <property type="entry name" value="SGNH hydrolase"/>
    <property type="match status" value="1"/>
</dbReference>
<protein>
    <submittedName>
        <fullName evidence="2">PEP-CTERM sorting domain-containing protein</fullName>
    </submittedName>
</protein>
<accession>A0ABT2A1B2</accession>
<gene>
    <name evidence="2" type="ORF">NX782_01915</name>
</gene>
<name>A0ABT2A1B2_9BURK</name>
<dbReference type="EMBL" id="JANUGX010000002">
    <property type="protein sequence ID" value="MCS0587959.1"/>
    <property type="molecule type" value="Genomic_DNA"/>
</dbReference>
<evidence type="ECO:0000313" key="2">
    <source>
        <dbReference type="EMBL" id="MCS0587959.1"/>
    </source>
</evidence>
<organism evidence="2 3">
    <name type="scientific">Massilia norwichensis</name>
    <dbReference type="NCBI Taxonomy" id="1442366"/>
    <lineage>
        <taxon>Bacteria</taxon>
        <taxon>Pseudomonadati</taxon>
        <taxon>Pseudomonadota</taxon>
        <taxon>Betaproteobacteria</taxon>
        <taxon>Burkholderiales</taxon>
        <taxon>Oxalobacteraceae</taxon>
        <taxon>Telluria group</taxon>
        <taxon>Massilia</taxon>
    </lineage>
</organism>
<keyword evidence="1" id="KW-0732">Signal</keyword>
<dbReference type="InterPro" id="IPR036514">
    <property type="entry name" value="SGNH_hydro_sf"/>
</dbReference>
<proteinExistence type="predicted"/>
<keyword evidence="3" id="KW-1185">Reference proteome</keyword>
<dbReference type="RefSeq" id="WP_258843809.1">
    <property type="nucleotide sequence ID" value="NZ_JANUGX010000002.1"/>
</dbReference>
<reference evidence="2 3" key="1">
    <citation type="submission" date="2022-08" db="EMBL/GenBank/DDBJ databases">
        <title>Reclassification of Massilia species as members of the genera Telluria, Duganella, Pseudoduganella, Mokoshia gen. nov. and Zemynaea gen. nov. using orthogonal and non-orthogonal genome-based approaches.</title>
        <authorList>
            <person name="Bowman J.P."/>
        </authorList>
    </citation>
    <scope>NUCLEOTIDE SEQUENCE [LARGE SCALE GENOMIC DNA]</scope>
    <source>
        <strain evidence="2 3">LMG 28164</strain>
    </source>
</reference>
<evidence type="ECO:0000313" key="3">
    <source>
        <dbReference type="Proteomes" id="UP001205560"/>
    </source>
</evidence>
<sequence>MRFHFSLSRPALALAAACTLACAAAPASATAILFIGNSFTYGDPAGAAPTVQNYRPNTVTDLNGTGIGGVPALFKAFTEQAGLHYDVSLETSPGKGVDWHYINKLGTIAKPFDTVLLQSYSTLDASKPGDPATLIKYSGLLAQAFHDQNPNVDVRLTSTWSRADQTYKPGGAWYGKPIEQMALDVRAGYDKADQASNLISDVIPVGEAWNRAFASGLADVNPFDNTVTGIDLWAPDAYHASSYGYYLEALTIFGNVTGLDPRSLGANEYVARDLGIDPKIAASLQSLAAAQLQAEVPEPSMALTFASMGGLMLLARRRRQASRASSVK</sequence>
<feature type="signal peptide" evidence="1">
    <location>
        <begin position="1"/>
        <end position="29"/>
    </location>
</feature>